<name>A0A248LJX0_9NEIS</name>
<organism evidence="2 3">
    <name type="scientific">Laribacter hongkongensis</name>
    <dbReference type="NCBI Taxonomy" id="168471"/>
    <lineage>
        <taxon>Bacteria</taxon>
        <taxon>Pseudomonadati</taxon>
        <taxon>Pseudomonadota</taxon>
        <taxon>Betaproteobacteria</taxon>
        <taxon>Neisseriales</taxon>
        <taxon>Aquaspirillaceae</taxon>
        <taxon>Laribacter</taxon>
    </lineage>
</organism>
<feature type="signal peptide" evidence="1">
    <location>
        <begin position="1"/>
        <end position="28"/>
    </location>
</feature>
<reference evidence="3" key="1">
    <citation type="submission" date="2017-06" db="EMBL/GenBank/DDBJ databases">
        <title>Whole genome sequence of Laribacter hongkongensis LHGZ1.</title>
        <authorList>
            <person name="Chen D."/>
            <person name="Wu H."/>
            <person name="Chen J."/>
        </authorList>
    </citation>
    <scope>NUCLEOTIDE SEQUENCE [LARGE SCALE GENOMIC DNA]</scope>
    <source>
        <strain evidence="3">LHGZ1</strain>
    </source>
</reference>
<dbReference type="AlphaFoldDB" id="A0A248LJX0"/>
<feature type="chain" id="PRO_5012783675" evidence="1">
    <location>
        <begin position="29"/>
        <end position="160"/>
    </location>
</feature>
<dbReference type="EMBL" id="CP022115">
    <property type="protein sequence ID" value="ASJ24809.1"/>
    <property type="molecule type" value="Genomic_DNA"/>
</dbReference>
<protein>
    <submittedName>
        <fullName evidence="2">Uncharacterized protein</fullName>
    </submittedName>
</protein>
<gene>
    <name evidence="2" type="ORF">LHGZ1_1978</name>
</gene>
<evidence type="ECO:0000256" key="1">
    <source>
        <dbReference type="SAM" id="SignalP"/>
    </source>
</evidence>
<dbReference type="Proteomes" id="UP000197424">
    <property type="component" value="Chromosome"/>
</dbReference>
<dbReference type="RefSeq" id="WP_147640200.1">
    <property type="nucleotide sequence ID" value="NZ_CP022115.1"/>
</dbReference>
<evidence type="ECO:0000313" key="2">
    <source>
        <dbReference type="EMBL" id="ASJ24809.1"/>
    </source>
</evidence>
<proteinExistence type="predicted"/>
<sequence>MKTCRFWRRTASAAVVLGLSTMAVTAAADGLPVNQQSWQEQAAKFYGPLQSSFGSPRNLINADQIYDVTIGPNGMAATSGLTGTLNVVKGPKVYGFRIANQSNQPVPVMLKGMDQPIVIAMPGQNTYFAWSFDVWNTWPNALMLGNASVPIYIGPEPYNT</sequence>
<keyword evidence="1" id="KW-0732">Signal</keyword>
<evidence type="ECO:0000313" key="3">
    <source>
        <dbReference type="Proteomes" id="UP000197424"/>
    </source>
</evidence>
<accession>A0A248LJX0</accession>